<evidence type="ECO:0000256" key="2">
    <source>
        <dbReference type="SAM" id="SignalP"/>
    </source>
</evidence>
<feature type="chain" id="PRO_5001979909" evidence="2">
    <location>
        <begin position="19"/>
        <end position="204"/>
    </location>
</feature>
<protein>
    <submittedName>
        <fullName evidence="3">Uncharacterized protein</fullName>
    </submittedName>
</protein>
<dbReference type="Proteomes" id="UP000039046">
    <property type="component" value="Unassembled WGS sequence"/>
</dbReference>
<dbReference type="OrthoDB" id="5426294at2759"/>
<name>A0A0A1TRS5_9HYPO</name>
<feature type="compositionally biased region" description="Low complexity" evidence="1">
    <location>
        <begin position="112"/>
        <end position="173"/>
    </location>
</feature>
<keyword evidence="2" id="KW-0732">Signal</keyword>
<feature type="signal peptide" evidence="2">
    <location>
        <begin position="1"/>
        <end position="18"/>
    </location>
</feature>
<accession>A0A0A1TRS5</accession>
<feature type="region of interest" description="Disordered" evidence="1">
    <location>
        <begin position="108"/>
        <end position="181"/>
    </location>
</feature>
<sequence>MKTAALFLAAAAATLAAAEPQKAMPSGTKINCARPNGSYCMGDDTILKCDGNAEGMPMKCADDIMAMSPSAKGGAATCRESSKEAGDAACMKNCVVYASPSKYTLGPDQCTPSSPASSAPGASSAPASSPTSPNGCPAPSKPASSAPMSSAPQSSIPVTSPYSSSPKSNMPSSTGPVTVPTGAAASNNAAGGLAFAGMIAAYFL</sequence>
<dbReference type="EMBL" id="CDHN01000007">
    <property type="protein sequence ID" value="CEJ94663.1"/>
    <property type="molecule type" value="Genomic_DNA"/>
</dbReference>
<proteinExistence type="predicted"/>
<dbReference type="HOGENOM" id="CLU_071628_0_0_1"/>
<reference evidence="3 4" key="1">
    <citation type="journal article" date="2015" name="Genome Announc.">
        <title>Draft Genome Sequence and Gene Annotation of the Entomopathogenic Fungus Verticillium hemipterigenum.</title>
        <authorList>
            <person name="Horn F."/>
            <person name="Habel A."/>
            <person name="Scharf D.H."/>
            <person name="Dworschak J."/>
            <person name="Brakhage A.A."/>
            <person name="Guthke R."/>
            <person name="Hertweck C."/>
            <person name="Linde J."/>
        </authorList>
    </citation>
    <scope>NUCLEOTIDE SEQUENCE [LARGE SCALE GENOMIC DNA]</scope>
</reference>
<organism evidence="3 4">
    <name type="scientific">[Torrubiella] hemipterigena</name>
    <dbReference type="NCBI Taxonomy" id="1531966"/>
    <lineage>
        <taxon>Eukaryota</taxon>
        <taxon>Fungi</taxon>
        <taxon>Dikarya</taxon>
        <taxon>Ascomycota</taxon>
        <taxon>Pezizomycotina</taxon>
        <taxon>Sordariomycetes</taxon>
        <taxon>Hypocreomycetidae</taxon>
        <taxon>Hypocreales</taxon>
        <taxon>Clavicipitaceae</taxon>
        <taxon>Clavicipitaceae incertae sedis</taxon>
        <taxon>'Torrubiella' clade</taxon>
    </lineage>
</organism>
<gene>
    <name evidence="3" type="ORF">VHEMI10180</name>
</gene>
<keyword evidence="4" id="KW-1185">Reference proteome</keyword>
<evidence type="ECO:0000313" key="3">
    <source>
        <dbReference type="EMBL" id="CEJ94663.1"/>
    </source>
</evidence>
<evidence type="ECO:0000256" key="1">
    <source>
        <dbReference type="SAM" id="MobiDB-lite"/>
    </source>
</evidence>
<dbReference type="STRING" id="1531966.A0A0A1TRS5"/>
<evidence type="ECO:0000313" key="4">
    <source>
        <dbReference type="Proteomes" id="UP000039046"/>
    </source>
</evidence>
<dbReference type="AlphaFoldDB" id="A0A0A1TRS5"/>